<dbReference type="OrthoDB" id="7806295at2"/>
<sequence>MSTAPVRGSFTGRFVTAAGDGLLADLLAVAALCAALAGAWPWLTLTLATLGFAATIVFNFRFAPELARSVRPTGSFIIARTLVVFAVATVFAAGDVQWWPGWLAAAVLAGLVVGEGTAERVARGAIPFSAHLPGAAIRNTPLFSAGFIFPINALAIIVFAALAALGSPAGWLVLVALAAAVPTLAVLIDGVLRIRARRGAERVVTKVLQARKPVFAVHWDAPHGTEYQLAMWLPYLERLDASFFVIVRNQGTFDSVARLTTAPVLLRKEMADMDAMIVPSLKTVFYMNNAVRNSHFVRYPHLTHIQLNHGDSDKAPSYNPVFRMFDKNFVAGQAAIDRFASHGVHVPAEVFSIVGRPQVEGIAVGARAQAAPGAPTVLYAPTWAGHNADSDYSSLPIGYEIVRGLLARNCTVIYRPHPYTDRNPAHAAQSERIKAMLRQDAVASSRAHMWGEAAERTLSITDCFNAADALVSDVSSVVPDFLYSEKPFAMAVMNVPVKRFLTDFPIAKAAYLIDSGLTSVDAGLDALIGPDPLRETRHALKTYYLGDIPADGYADAFLSEARRFLR</sequence>
<reference evidence="2 3" key="1">
    <citation type="submission" date="2016-10" db="EMBL/GenBank/DDBJ databases">
        <authorList>
            <person name="de Groot N.N."/>
        </authorList>
    </citation>
    <scope>NUCLEOTIDE SEQUENCE [LARGE SCALE GENOMIC DNA]</scope>
    <source>
        <strain evidence="2 3">CGMCC 1.5382</strain>
    </source>
</reference>
<keyword evidence="1" id="KW-0812">Transmembrane</keyword>
<evidence type="ECO:0000256" key="1">
    <source>
        <dbReference type="SAM" id="Phobius"/>
    </source>
</evidence>
<protein>
    <submittedName>
        <fullName evidence="2">CDP-Glycerol:Poly(Glycerophosphate) glycerophosphotransferase</fullName>
    </submittedName>
</protein>
<proteinExistence type="predicted"/>
<feature type="transmembrane region" description="Helical" evidence="1">
    <location>
        <begin position="171"/>
        <end position="192"/>
    </location>
</feature>
<name>A0A1G9CLL3_9MICO</name>
<feature type="transmembrane region" description="Helical" evidence="1">
    <location>
        <begin position="142"/>
        <end position="165"/>
    </location>
</feature>
<dbReference type="InterPro" id="IPR043148">
    <property type="entry name" value="TagF_C"/>
</dbReference>
<dbReference type="RefSeq" id="WP_092323140.1">
    <property type="nucleotide sequence ID" value="NZ_FNFU01000007.1"/>
</dbReference>
<dbReference type="Pfam" id="PF04464">
    <property type="entry name" value="Glyphos_transf"/>
    <property type="match status" value="1"/>
</dbReference>
<dbReference type="GO" id="GO:0047355">
    <property type="term" value="F:CDP-glycerol glycerophosphotransferase activity"/>
    <property type="evidence" value="ECO:0007669"/>
    <property type="project" value="InterPro"/>
</dbReference>
<dbReference type="AlphaFoldDB" id="A0A1G9CLL3"/>
<organism evidence="2 3">
    <name type="scientific">Cryobacterium psychrotolerans</name>
    <dbReference type="NCBI Taxonomy" id="386301"/>
    <lineage>
        <taxon>Bacteria</taxon>
        <taxon>Bacillati</taxon>
        <taxon>Actinomycetota</taxon>
        <taxon>Actinomycetes</taxon>
        <taxon>Micrococcales</taxon>
        <taxon>Microbacteriaceae</taxon>
        <taxon>Cryobacterium</taxon>
    </lineage>
</organism>
<gene>
    <name evidence="2" type="ORF">SAMN05216282_10792</name>
</gene>
<keyword evidence="1" id="KW-1133">Transmembrane helix</keyword>
<accession>A0A1G9CLL3</accession>
<feature type="transmembrane region" description="Helical" evidence="1">
    <location>
        <begin position="12"/>
        <end position="37"/>
    </location>
</feature>
<dbReference type="EMBL" id="FNFU01000007">
    <property type="protein sequence ID" value="SDK52344.1"/>
    <property type="molecule type" value="Genomic_DNA"/>
</dbReference>
<feature type="transmembrane region" description="Helical" evidence="1">
    <location>
        <begin position="74"/>
        <end position="93"/>
    </location>
</feature>
<dbReference type="GO" id="GO:0016020">
    <property type="term" value="C:membrane"/>
    <property type="evidence" value="ECO:0007669"/>
    <property type="project" value="InterPro"/>
</dbReference>
<keyword evidence="2" id="KW-0808">Transferase</keyword>
<keyword evidence="3" id="KW-1185">Reference proteome</keyword>
<evidence type="ECO:0000313" key="2">
    <source>
        <dbReference type="EMBL" id="SDK52344.1"/>
    </source>
</evidence>
<evidence type="ECO:0000313" key="3">
    <source>
        <dbReference type="Proteomes" id="UP000198701"/>
    </source>
</evidence>
<dbReference type="STRING" id="386301.SAMN05216282_10792"/>
<dbReference type="InterPro" id="IPR007554">
    <property type="entry name" value="Glycerophosphate_synth"/>
</dbReference>
<feature type="transmembrane region" description="Helical" evidence="1">
    <location>
        <begin position="43"/>
        <end position="62"/>
    </location>
</feature>
<dbReference type="Gene3D" id="3.40.50.12580">
    <property type="match status" value="1"/>
</dbReference>
<dbReference type="Proteomes" id="UP000198701">
    <property type="component" value="Unassembled WGS sequence"/>
</dbReference>
<keyword evidence="1" id="KW-0472">Membrane</keyword>